<dbReference type="VEuPathDB" id="TriTrypDB:TcBrA4_0036800"/>
<name>A0A2V2W0G8_TRYCR</name>
<gene>
    <name evidence="1" type="ORF">C3747_191g52</name>
</gene>
<protein>
    <submittedName>
        <fullName evidence="1">Uncharacterized protein</fullName>
    </submittedName>
</protein>
<dbReference type="Proteomes" id="UP000246078">
    <property type="component" value="Unassembled WGS sequence"/>
</dbReference>
<dbReference type="EMBL" id="PRFC01000191">
    <property type="protein sequence ID" value="PWV02128.1"/>
    <property type="molecule type" value="Genomic_DNA"/>
</dbReference>
<sequence length="168" mass="19108">MNVLVNGSLYRSRTGTLEIKRRFGFGAVLVSYEGNRPCIAPVDALGRFLVRDGCSYDVYSLQTGESSRMTRLALQRDARLSQRETLLSEVPSQLPERKRARSITAKTPRRKGNYVRFVQIFLKSFQSVSFADAAKEWRLFSEELKRTAPVEELLERVRAKGAYQPSLA</sequence>
<dbReference type="VEuPathDB" id="TriTrypDB:BCY84_01603"/>
<proteinExistence type="predicted"/>
<accession>A0A2V2W0G8</accession>
<dbReference type="AlphaFoldDB" id="A0A2V2W0G8"/>
<reference evidence="1 2" key="1">
    <citation type="journal article" date="2018" name="Microb. Genom.">
        <title>Expanding an expanded genome: long-read sequencing of Trypanosoma cruzi.</title>
        <authorList>
            <person name="Berna L."/>
            <person name="Rodriguez M."/>
            <person name="Chiribao M.L."/>
            <person name="Parodi-Talice A."/>
            <person name="Pita S."/>
            <person name="Rijo G."/>
            <person name="Alvarez-Valin F."/>
            <person name="Robello C."/>
        </authorList>
    </citation>
    <scope>NUCLEOTIDE SEQUENCE [LARGE SCALE GENOMIC DNA]</scope>
    <source>
        <strain evidence="1 2">TCC</strain>
    </source>
</reference>
<organism evidence="1 2">
    <name type="scientific">Trypanosoma cruzi</name>
    <dbReference type="NCBI Taxonomy" id="5693"/>
    <lineage>
        <taxon>Eukaryota</taxon>
        <taxon>Discoba</taxon>
        <taxon>Euglenozoa</taxon>
        <taxon>Kinetoplastea</taxon>
        <taxon>Metakinetoplastina</taxon>
        <taxon>Trypanosomatida</taxon>
        <taxon>Trypanosomatidae</taxon>
        <taxon>Trypanosoma</taxon>
        <taxon>Schizotrypanum</taxon>
    </lineage>
</organism>
<evidence type="ECO:0000313" key="2">
    <source>
        <dbReference type="Proteomes" id="UP000246078"/>
    </source>
</evidence>
<comment type="caution">
    <text evidence="1">The sequence shown here is derived from an EMBL/GenBank/DDBJ whole genome shotgun (WGS) entry which is preliminary data.</text>
</comment>
<dbReference type="VEuPathDB" id="TriTrypDB:TcYC6_0016120"/>
<dbReference type="VEuPathDB" id="TriTrypDB:TcCL_NonESM06645"/>
<dbReference type="VEuPathDB" id="TriTrypDB:TcG_06986"/>
<dbReference type="VEuPathDB" id="TriTrypDB:C3747_191g52"/>
<evidence type="ECO:0000313" key="1">
    <source>
        <dbReference type="EMBL" id="PWV02128.1"/>
    </source>
</evidence>